<dbReference type="InterPro" id="IPR027815">
    <property type="entry name" value="CSC1/OSCA1-like_cyt"/>
</dbReference>
<evidence type="ECO:0000259" key="3">
    <source>
        <dbReference type="Pfam" id="PF14703"/>
    </source>
</evidence>
<gene>
    <name evidence="4" type="ORF">GSONMT00035976001</name>
</gene>
<evidence type="ECO:0000256" key="1">
    <source>
        <dbReference type="SAM" id="Phobius"/>
    </source>
</evidence>
<dbReference type="AlphaFoldDB" id="A0A060Y1H0"/>
<reference evidence="4" key="2">
    <citation type="submission" date="2014-03" db="EMBL/GenBank/DDBJ databases">
        <authorList>
            <person name="Genoscope - CEA"/>
        </authorList>
    </citation>
    <scope>NUCLEOTIDE SEQUENCE</scope>
</reference>
<evidence type="ECO:0000313" key="5">
    <source>
        <dbReference type="Proteomes" id="UP000193380"/>
    </source>
</evidence>
<protein>
    <recommendedName>
        <fullName evidence="3">CSC1/OSCA1-like cytosolic domain-containing protein</fullName>
    </recommendedName>
</protein>
<dbReference type="PANTHER" id="PTHR13018">
    <property type="entry name" value="PROBABLE MEMBRANE PROTEIN DUF221-RELATED"/>
    <property type="match status" value="1"/>
</dbReference>
<feature type="non-terminal residue" evidence="4">
    <location>
        <position position="278"/>
    </location>
</feature>
<feature type="chain" id="PRO_5001591205" description="CSC1/OSCA1-like cytosolic domain-containing protein" evidence="2">
    <location>
        <begin position="21"/>
        <end position="278"/>
    </location>
</feature>
<reference evidence="4" key="1">
    <citation type="journal article" date="2014" name="Nat. Commun.">
        <title>The rainbow trout genome provides novel insights into evolution after whole-genome duplication in vertebrates.</title>
        <authorList>
            <person name="Berthelot C."/>
            <person name="Brunet F."/>
            <person name="Chalopin D."/>
            <person name="Juanchich A."/>
            <person name="Bernard M."/>
            <person name="Noel B."/>
            <person name="Bento P."/>
            <person name="Da Silva C."/>
            <person name="Labadie K."/>
            <person name="Alberti A."/>
            <person name="Aury J.M."/>
            <person name="Louis A."/>
            <person name="Dehais P."/>
            <person name="Bardou P."/>
            <person name="Montfort J."/>
            <person name="Klopp C."/>
            <person name="Cabau C."/>
            <person name="Gaspin C."/>
            <person name="Thorgaard G.H."/>
            <person name="Boussaha M."/>
            <person name="Quillet E."/>
            <person name="Guyomard R."/>
            <person name="Galiana D."/>
            <person name="Bobe J."/>
            <person name="Volff J.N."/>
            <person name="Genet C."/>
            <person name="Wincker P."/>
            <person name="Jaillon O."/>
            <person name="Roest Crollius H."/>
            <person name="Guiguen Y."/>
        </authorList>
    </citation>
    <scope>NUCLEOTIDE SEQUENCE [LARGE SCALE GENOMIC DNA]</scope>
</reference>
<accession>A0A060Y1H0</accession>
<proteinExistence type="predicted"/>
<dbReference type="Pfam" id="PF14703">
    <property type="entry name" value="PHM7_cyt"/>
    <property type="match status" value="1"/>
</dbReference>
<organism evidence="4 5">
    <name type="scientific">Oncorhynchus mykiss</name>
    <name type="common">Rainbow trout</name>
    <name type="synonym">Salmo gairdneri</name>
    <dbReference type="NCBI Taxonomy" id="8022"/>
    <lineage>
        <taxon>Eukaryota</taxon>
        <taxon>Metazoa</taxon>
        <taxon>Chordata</taxon>
        <taxon>Craniata</taxon>
        <taxon>Vertebrata</taxon>
        <taxon>Euteleostomi</taxon>
        <taxon>Actinopterygii</taxon>
        <taxon>Neopterygii</taxon>
        <taxon>Teleostei</taxon>
        <taxon>Protacanthopterygii</taxon>
        <taxon>Salmoniformes</taxon>
        <taxon>Salmonidae</taxon>
        <taxon>Salmoninae</taxon>
        <taxon>Oncorhynchus</taxon>
    </lineage>
</organism>
<feature type="transmembrane region" description="Helical" evidence="1">
    <location>
        <begin position="69"/>
        <end position="88"/>
    </location>
</feature>
<dbReference type="GO" id="GO:0005227">
    <property type="term" value="F:calcium-activated cation channel activity"/>
    <property type="evidence" value="ECO:0007669"/>
    <property type="project" value="InterPro"/>
</dbReference>
<dbReference type="PaxDb" id="8022-A0A060Y1H0"/>
<feature type="signal peptide" evidence="2">
    <location>
        <begin position="1"/>
        <end position="20"/>
    </location>
</feature>
<keyword evidence="1" id="KW-1133">Transmembrane helix</keyword>
<evidence type="ECO:0000256" key="2">
    <source>
        <dbReference type="SAM" id="SignalP"/>
    </source>
</evidence>
<dbReference type="PANTHER" id="PTHR13018:SF38">
    <property type="entry name" value="CSC1-LIKE PROTEIN 2"/>
    <property type="match status" value="1"/>
</dbReference>
<sequence>MSILLMVGVVMWGAQGGVHGAMCPGGVLGNCPTQQSNTSGGGETSRDYCYTARIRSTVLQGLPFGGVPTVLALDFMCFLVLLFVFSILRKVAWDYGRLALVTDADSVASAITSELPDRYERLTSVSSSVDFEQRDNVSTTSCFYWGHGVQAYENCCVLEARICYDVAKLMSLNSERKKTARSKKFFTDLQSKEHIPTMINPKPCGHLCCCIIKGCEQEEAVSYYTKLESKLKEEYRKEKEKVNSKPLGMAFVTFQNEAMTAIVRQYMFEFVTEINGMR</sequence>
<dbReference type="GO" id="GO:0005886">
    <property type="term" value="C:plasma membrane"/>
    <property type="evidence" value="ECO:0007669"/>
    <property type="project" value="TreeGrafter"/>
</dbReference>
<dbReference type="InterPro" id="IPR045122">
    <property type="entry name" value="Csc1-like"/>
</dbReference>
<evidence type="ECO:0000313" key="4">
    <source>
        <dbReference type="EMBL" id="CDQ85738.1"/>
    </source>
</evidence>
<keyword evidence="2" id="KW-0732">Signal</keyword>
<feature type="domain" description="CSC1/OSCA1-like cytosolic" evidence="3">
    <location>
        <begin position="150"/>
        <end position="264"/>
    </location>
</feature>
<dbReference type="Proteomes" id="UP000193380">
    <property type="component" value="Unassembled WGS sequence"/>
</dbReference>
<keyword evidence="1" id="KW-0472">Membrane</keyword>
<keyword evidence="1" id="KW-0812">Transmembrane</keyword>
<dbReference type="STRING" id="8022.A0A060Y1H0"/>
<dbReference type="EMBL" id="FR906929">
    <property type="protein sequence ID" value="CDQ85738.1"/>
    <property type="molecule type" value="Genomic_DNA"/>
</dbReference>
<name>A0A060Y1H0_ONCMY</name>